<dbReference type="GO" id="GO:0006508">
    <property type="term" value="P:proteolysis"/>
    <property type="evidence" value="ECO:0007669"/>
    <property type="project" value="InterPro"/>
</dbReference>
<dbReference type="Gene3D" id="3.40.630.10">
    <property type="entry name" value="Zn peptidases"/>
    <property type="match status" value="1"/>
</dbReference>
<keyword evidence="1" id="KW-0812">Transmembrane</keyword>
<dbReference type="EMBL" id="CP049109">
    <property type="protein sequence ID" value="QIG81606.1"/>
    <property type="molecule type" value="Genomic_DNA"/>
</dbReference>
<dbReference type="KEGG" id="spzr:G5C33_18640"/>
<gene>
    <name evidence="3" type="ORF">G5C33_18640</name>
</gene>
<organism evidence="3 4">
    <name type="scientific">Stakelama tenebrarum</name>
    <dbReference type="NCBI Taxonomy" id="2711215"/>
    <lineage>
        <taxon>Bacteria</taxon>
        <taxon>Pseudomonadati</taxon>
        <taxon>Pseudomonadota</taxon>
        <taxon>Alphaproteobacteria</taxon>
        <taxon>Sphingomonadales</taxon>
        <taxon>Sphingomonadaceae</taxon>
        <taxon>Stakelama</taxon>
    </lineage>
</organism>
<proteinExistence type="predicted"/>
<dbReference type="Proteomes" id="UP000501568">
    <property type="component" value="Chromosome"/>
</dbReference>
<evidence type="ECO:0000313" key="3">
    <source>
        <dbReference type="EMBL" id="QIG81606.1"/>
    </source>
</evidence>
<feature type="transmembrane region" description="Helical" evidence="1">
    <location>
        <begin position="12"/>
        <end position="33"/>
    </location>
</feature>
<dbReference type="SUPFAM" id="SSF53187">
    <property type="entry name" value="Zn-dependent exopeptidases"/>
    <property type="match status" value="1"/>
</dbReference>
<protein>
    <submittedName>
        <fullName evidence="3">M28 family peptidase</fullName>
    </submittedName>
</protein>
<reference evidence="3 4" key="1">
    <citation type="submission" date="2020-02" db="EMBL/GenBank/DDBJ databases">
        <authorList>
            <person name="Zheng R.K."/>
            <person name="Sun C.M."/>
        </authorList>
    </citation>
    <scope>NUCLEOTIDE SEQUENCE [LARGE SCALE GENOMIC DNA]</scope>
    <source>
        <strain evidence="4">zrk23</strain>
    </source>
</reference>
<dbReference type="Pfam" id="PF04389">
    <property type="entry name" value="Peptidase_M28"/>
    <property type="match status" value="1"/>
</dbReference>
<feature type="domain" description="Peptidase M28" evidence="2">
    <location>
        <begin position="107"/>
        <end position="322"/>
    </location>
</feature>
<dbReference type="RefSeq" id="WP_165328533.1">
    <property type="nucleotide sequence ID" value="NZ_CP049109.1"/>
</dbReference>
<dbReference type="PANTHER" id="PTHR12147">
    <property type="entry name" value="METALLOPEPTIDASE M28 FAMILY MEMBER"/>
    <property type="match status" value="1"/>
</dbReference>
<evidence type="ECO:0000259" key="2">
    <source>
        <dbReference type="Pfam" id="PF04389"/>
    </source>
</evidence>
<keyword evidence="1" id="KW-1133">Transmembrane helix</keyword>
<keyword evidence="4" id="KW-1185">Reference proteome</keyword>
<dbReference type="PANTHER" id="PTHR12147:SF26">
    <property type="entry name" value="PEPTIDASE M28 DOMAIN-CONTAINING PROTEIN"/>
    <property type="match status" value="1"/>
</dbReference>
<name>A0A6G6YAK3_9SPHN</name>
<sequence>MSYSERRKSLRWIVIALLLLLVAVPIVGVNWMLAVPGESYSGPLPEPDAALAGQLRADVTAIASEPHNVAHPHALERAAQLIETKLVAAGHAVRRQTFEAGGVTVRNIEAVIEPADPHAHTLVIGAHYDSAGNAPGANDNGSGTAVLLALARNLSDLRGKAAMRIRLVFFVNEEPPWFKTTEMGSLVYAKALAAGDEPVAAMFSLETMGYYSDAPGSQKYPAPLSYFYPDTGDFIAFVGTWGSRPLVREAVGRFREHATIPSVGGSTPGFLQGIDWSDHWAFEQAGYPGVMITDTAPFRYPWYHDARDLPDKVDYRRLALVTAGLEAMVRGWGQPVDK</sequence>
<dbReference type="InterPro" id="IPR007484">
    <property type="entry name" value="Peptidase_M28"/>
</dbReference>
<dbReference type="InterPro" id="IPR045175">
    <property type="entry name" value="M28_fam"/>
</dbReference>
<keyword evidence="1" id="KW-0472">Membrane</keyword>
<dbReference type="GO" id="GO:0008235">
    <property type="term" value="F:metalloexopeptidase activity"/>
    <property type="evidence" value="ECO:0007669"/>
    <property type="project" value="InterPro"/>
</dbReference>
<evidence type="ECO:0000313" key="4">
    <source>
        <dbReference type="Proteomes" id="UP000501568"/>
    </source>
</evidence>
<evidence type="ECO:0000256" key="1">
    <source>
        <dbReference type="SAM" id="Phobius"/>
    </source>
</evidence>
<accession>A0A6G6YAK3</accession>
<dbReference type="AlphaFoldDB" id="A0A6G6YAK3"/>